<dbReference type="PROSITE" id="PS00116">
    <property type="entry name" value="DNA_POLYMERASE_B"/>
    <property type="match status" value="1"/>
</dbReference>
<accession>F4FYC5</accession>
<dbReference type="PANTHER" id="PTHR10322:SF23">
    <property type="entry name" value="DNA POLYMERASE DELTA CATALYTIC SUBUNIT"/>
    <property type="match status" value="1"/>
</dbReference>
<keyword evidence="5 7" id="KW-0238">DNA-binding</keyword>
<dbReference type="EMBL" id="CP002656">
    <property type="protein sequence ID" value="AEB94244.1"/>
    <property type="molecule type" value="Genomic_DNA"/>
</dbReference>
<dbReference type="Gene3D" id="3.30.342.10">
    <property type="entry name" value="DNA Polymerase, chain B, domain 1"/>
    <property type="match status" value="1"/>
</dbReference>
<feature type="domain" description="DNA-directed DNA polymerase family B exonuclease" evidence="9">
    <location>
        <begin position="108"/>
        <end position="298"/>
    </location>
</feature>
<evidence type="ECO:0000256" key="3">
    <source>
        <dbReference type="ARBA" id="ARBA00022695"/>
    </source>
</evidence>
<dbReference type="NCBIfam" id="TIGR00592">
    <property type="entry name" value="pol2"/>
    <property type="match status" value="1"/>
</dbReference>
<dbReference type="PATRIC" id="fig|1006006.8.peg.136"/>
<protein>
    <recommendedName>
        <fullName evidence="7">DNA polymerase</fullName>
        <ecNumber evidence="7">2.7.7.7</ecNumber>
    </recommendedName>
</protein>
<dbReference type="SUPFAM" id="SSF53098">
    <property type="entry name" value="Ribonuclease H-like"/>
    <property type="match status" value="1"/>
</dbReference>
<organism evidence="10 11">
    <name type="scientific">Metallosphaera cuprina (strain Ar-4)</name>
    <dbReference type="NCBI Taxonomy" id="1006006"/>
    <lineage>
        <taxon>Archaea</taxon>
        <taxon>Thermoproteota</taxon>
        <taxon>Thermoprotei</taxon>
        <taxon>Sulfolobales</taxon>
        <taxon>Sulfolobaceae</taxon>
        <taxon>Metallosphaera</taxon>
    </lineage>
</organism>
<dbReference type="KEGG" id="mcn:Mcup_0135"/>
<dbReference type="AlphaFoldDB" id="F4FYC5"/>
<dbReference type="Gene3D" id="1.10.132.60">
    <property type="entry name" value="DNA polymerase family B, C-terminal domain"/>
    <property type="match status" value="1"/>
</dbReference>
<keyword evidence="3 7" id="KW-0548">Nucleotidyltransferase</keyword>
<dbReference type="Gene3D" id="1.10.287.690">
    <property type="entry name" value="Helix hairpin bin"/>
    <property type="match status" value="1"/>
</dbReference>
<dbReference type="STRING" id="1006006.Mcup_0135"/>
<dbReference type="SUPFAM" id="SSF56672">
    <property type="entry name" value="DNA/RNA polymerases"/>
    <property type="match status" value="1"/>
</dbReference>
<evidence type="ECO:0000256" key="1">
    <source>
        <dbReference type="ARBA" id="ARBA00005755"/>
    </source>
</evidence>
<dbReference type="PANTHER" id="PTHR10322">
    <property type="entry name" value="DNA POLYMERASE CATALYTIC SUBUNIT"/>
    <property type="match status" value="1"/>
</dbReference>
<dbReference type="InterPro" id="IPR017964">
    <property type="entry name" value="DNA-dir_DNA_pol_B_CS"/>
</dbReference>
<reference evidence="10 11" key="1">
    <citation type="journal article" date="2011" name="J. Bacteriol.">
        <title>Complete genome sequence of Metallosphaera cuprina, a metal sulfide-oxidizing archaeon from a hot spring.</title>
        <authorList>
            <person name="Liu L.J."/>
            <person name="You X.Y."/>
            <person name="Zheng H."/>
            <person name="Wang S."/>
            <person name="Jiang C.Y."/>
            <person name="Liu S.J."/>
        </authorList>
    </citation>
    <scope>NUCLEOTIDE SEQUENCE [LARGE SCALE GENOMIC DNA]</scope>
    <source>
        <strain evidence="10 11">Ar-4</strain>
    </source>
</reference>
<dbReference type="GO" id="GO:0006261">
    <property type="term" value="P:DNA-templated DNA replication"/>
    <property type="evidence" value="ECO:0007669"/>
    <property type="project" value="TreeGrafter"/>
</dbReference>
<dbReference type="Gene3D" id="3.90.1600.10">
    <property type="entry name" value="Palm domain of DNA polymerase"/>
    <property type="match status" value="1"/>
</dbReference>
<evidence type="ECO:0000256" key="2">
    <source>
        <dbReference type="ARBA" id="ARBA00022679"/>
    </source>
</evidence>
<dbReference type="InterPro" id="IPR006134">
    <property type="entry name" value="DNA-dir_DNA_pol_B_multi_dom"/>
</dbReference>
<keyword evidence="2 7" id="KW-0808">Transferase</keyword>
<dbReference type="GO" id="GO:0003887">
    <property type="term" value="F:DNA-directed DNA polymerase activity"/>
    <property type="evidence" value="ECO:0007669"/>
    <property type="project" value="UniProtKB-KW"/>
</dbReference>
<evidence type="ECO:0000313" key="10">
    <source>
        <dbReference type="EMBL" id="AEB94244.1"/>
    </source>
</evidence>
<evidence type="ECO:0000256" key="6">
    <source>
        <dbReference type="ARBA" id="ARBA00049244"/>
    </source>
</evidence>
<name>F4FYC5_METCR</name>
<evidence type="ECO:0000313" key="11">
    <source>
        <dbReference type="Proteomes" id="UP000007812"/>
    </source>
</evidence>
<feature type="domain" description="DNA-directed DNA polymerase family B multifunctional" evidence="8">
    <location>
        <begin position="372"/>
        <end position="754"/>
    </location>
</feature>
<dbReference type="InterPro" id="IPR023211">
    <property type="entry name" value="DNA_pol_palm_dom_sf"/>
</dbReference>
<evidence type="ECO:0000256" key="5">
    <source>
        <dbReference type="ARBA" id="ARBA00023125"/>
    </source>
</evidence>
<dbReference type="InterPro" id="IPR050240">
    <property type="entry name" value="DNA_pol_type-B"/>
</dbReference>
<dbReference type="GO" id="GO:0000166">
    <property type="term" value="F:nucleotide binding"/>
    <property type="evidence" value="ECO:0007669"/>
    <property type="project" value="InterPro"/>
</dbReference>
<dbReference type="InterPro" id="IPR012337">
    <property type="entry name" value="RNaseH-like_sf"/>
</dbReference>
<dbReference type="Proteomes" id="UP000007812">
    <property type="component" value="Chromosome"/>
</dbReference>
<evidence type="ECO:0000256" key="4">
    <source>
        <dbReference type="ARBA" id="ARBA00022932"/>
    </source>
</evidence>
<comment type="catalytic activity">
    <reaction evidence="6 7">
        <text>DNA(n) + a 2'-deoxyribonucleoside 5'-triphosphate = DNA(n+1) + diphosphate</text>
        <dbReference type="Rhea" id="RHEA:22508"/>
        <dbReference type="Rhea" id="RHEA-COMP:17339"/>
        <dbReference type="Rhea" id="RHEA-COMP:17340"/>
        <dbReference type="ChEBI" id="CHEBI:33019"/>
        <dbReference type="ChEBI" id="CHEBI:61560"/>
        <dbReference type="ChEBI" id="CHEBI:173112"/>
        <dbReference type="EC" id="2.7.7.7"/>
    </reaction>
</comment>
<keyword evidence="4 7" id="KW-0239">DNA-directed DNA polymerase</keyword>
<dbReference type="InterPro" id="IPR006172">
    <property type="entry name" value="DNA-dir_DNA_pol_B"/>
</dbReference>
<gene>
    <name evidence="10" type="ordered locus">Mcup_0135</name>
</gene>
<dbReference type="InterPro" id="IPR042087">
    <property type="entry name" value="DNA_pol_B_thumb"/>
</dbReference>
<evidence type="ECO:0000259" key="9">
    <source>
        <dbReference type="Pfam" id="PF03104"/>
    </source>
</evidence>
<dbReference type="GO" id="GO:0003677">
    <property type="term" value="F:DNA binding"/>
    <property type="evidence" value="ECO:0007669"/>
    <property type="project" value="UniProtKB-KW"/>
</dbReference>
<dbReference type="InterPro" id="IPR006133">
    <property type="entry name" value="DNA-dir_DNA_pol_B_exonuc"/>
</dbReference>
<evidence type="ECO:0000259" key="8">
    <source>
        <dbReference type="Pfam" id="PF00136"/>
    </source>
</evidence>
<dbReference type="InterPro" id="IPR043502">
    <property type="entry name" value="DNA/RNA_pol_sf"/>
</dbReference>
<sequence>MDLSYDVFNGIPEIYIWGIDKDDHRVAIIEKNFRPYFYVLIKDDVPIDEAIDQLKTISKAQSPVTSVSKQNMRYFGKPVNVLRVETVIPAFVRVYREEVSKFKWVAAVLEADIRFYMRYSIDSQVRPFYWLRAEVDEIKRDDLRVHKVYELKSIESVYEDRFPNLRTLAFDIEVLNKYGSPNPRRDPIIVIGVWTDKEYKQFINSDNDDLKIIREFSKFVLDYDPDIILGYNTNGFDWQYLLDRLASRNVKLDVGRKTNSEPSQGTYGHYSIVGRLNVDLYGFAESLTEVKVKSLENVADYLGVYPKDKRVNLEWYQIPEYWEDPKKRDILLKYNLDDAKTTYLLKNVFLTFGEQLTVISGLPLDQLCMASVGYRIEWLLMRESKKFNELIPNRVERKNESYKGGLVIEPKPGLHENVAVLDFSSMYPSIMIKYNIGPDTLVQGECNDCWIAPEVGYKFRRDVNGFYRSILVSLLEERRKVKSELANVNDEYERRRLDERQKALKVMANAMYGYMGWSSARWYSKEGAESVTAWGRELIIRASNIAKEAGFEVVYGDTDSIFVKGNMSDVDNLVSRITKELDLEIKIDKKYKKIFFTENKKRYAGLTYDGKIDIVGFEAIRGDWCDIAKETQRVVIEKILLSGISEAVKAVKGVIMKMKRKDFDIHGVIIWKSLDKSFEEYEVNAPHVIAAKKALNAGFAIDKLGKIGYIVMKGSGKISDRVEPYFLVKDKNKIDVDYYIEKQIIPSVMRILEPFGIKEDNLKGVTTDIMDYFRDL</sequence>
<dbReference type="HOGENOM" id="CLU_000203_6_0_2"/>
<dbReference type="eggNOG" id="arCOG00328">
    <property type="taxonomic scope" value="Archaea"/>
</dbReference>
<dbReference type="InterPro" id="IPR036397">
    <property type="entry name" value="RNaseH_sf"/>
</dbReference>
<dbReference type="SMART" id="SM00486">
    <property type="entry name" value="POLBc"/>
    <property type="match status" value="1"/>
</dbReference>
<keyword evidence="11" id="KW-1185">Reference proteome</keyword>
<comment type="similarity">
    <text evidence="1 7">Belongs to the DNA polymerase type-B family.</text>
</comment>
<proteinExistence type="inferred from homology"/>
<dbReference type="CDD" id="cd05781">
    <property type="entry name" value="DNA_polB_B3_exo"/>
    <property type="match status" value="1"/>
</dbReference>
<dbReference type="Pfam" id="PF00136">
    <property type="entry name" value="DNA_pol_B"/>
    <property type="match status" value="1"/>
</dbReference>
<keyword evidence="7" id="KW-0235">DNA replication</keyword>
<dbReference type="Gene3D" id="3.30.420.10">
    <property type="entry name" value="Ribonuclease H-like superfamily/Ribonuclease H"/>
    <property type="match status" value="1"/>
</dbReference>
<dbReference type="EC" id="2.7.7.7" evidence="7"/>
<evidence type="ECO:0000256" key="7">
    <source>
        <dbReference type="RuleBase" id="RU000442"/>
    </source>
</evidence>
<dbReference type="Pfam" id="PF03104">
    <property type="entry name" value="DNA_pol_B_exo1"/>
    <property type="match status" value="1"/>
</dbReference>
<dbReference type="PRINTS" id="PR00106">
    <property type="entry name" value="DNAPOLB"/>
</dbReference>